<feature type="region of interest" description="Disordered" evidence="8">
    <location>
        <begin position="46"/>
        <end position="102"/>
    </location>
</feature>
<keyword evidence="2 7" id="KW-0202">Cytokine</keyword>
<keyword evidence="5" id="KW-0804">Transcription</keyword>
<dbReference type="Gene3D" id="2.30.42.10">
    <property type="match status" value="2"/>
</dbReference>
<comment type="function">
    <text evidence="6 7">Interleukin-16 stimulates a migratory response in CD4+ lymphocytes, monocytes, and eosinophils. Primes CD4+ T-cells for IL-2 and IL-15 responsiveness. Also induces T-lymphocyte expression of interleukin 2 receptor. Ligand for CD4.</text>
</comment>
<dbReference type="InterPro" id="IPR020450">
    <property type="entry name" value="IL-16"/>
</dbReference>
<reference evidence="10 11" key="1">
    <citation type="submission" date="2019-09" db="EMBL/GenBank/DDBJ databases">
        <title>Bird 10,000 Genomes (B10K) Project - Family phase.</title>
        <authorList>
            <person name="Zhang G."/>
        </authorList>
    </citation>
    <scope>NUCLEOTIDE SEQUENCE [LARGE SCALE GENOMIC DNA]</scope>
    <source>
        <strain evidence="10">B10K-MSB-04</strain>
    </source>
</reference>
<protein>
    <recommendedName>
        <fullName evidence="7">Pro-interleukin-16</fullName>
    </recommendedName>
    <component>
        <recommendedName>
            <fullName evidence="7">Interleukin-16</fullName>
            <shortName evidence="7">IL-16</shortName>
        </recommendedName>
        <alternativeName>
            <fullName evidence="7">Lymphocyte chemoattractant factor</fullName>
            <shortName evidence="7">LCF</shortName>
        </alternativeName>
    </component>
</protein>
<dbReference type="SMART" id="SM00228">
    <property type="entry name" value="PDZ"/>
    <property type="match status" value="2"/>
</dbReference>
<dbReference type="GO" id="GO:0005737">
    <property type="term" value="C:cytoplasm"/>
    <property type="evidence" value="ECO:0007669"/>
    <property type="project" value="UniProtKB-SubCell"/>
</dbReference>
<dbReference type="EMBL" id="VZSG01000929">
    <property type="protein sequence ID" value="NWX91862.1"/>
    <property type="molecule type" value="Genomic_DNA"/>
</dbReference>
<name>A0A7K7A6R1_9AVES</name>
<evidence type="ECO:0000256" key="5">
    <source>
        <dbReference type="ARBA" id="ARBA00023163"/>
    </source>
</evidence>
<feature type="domain" description="PDZ" evidence="9">
    <location>
        <begin position="287"/>
        <end position="372"/>
    </location>
</feature>
<evidence type="ECO:0000256" key="1">
    <source>
        <dbReference type="ARBA" id="ARBA00022500"/>
    </source>
</evidence>
<keyword evidence="3 7" id="KW-0964">Secreted</keyword>
<evidence type="ECO:0000256" key="6">
    <source>
        <dbReference type="ARBA" id="ARBA00024706"/>
    </source>
</evidence>
<sequence>PLSRSKLRELRALSMPELDKLCSEGFAADPQAAYFKTELEITPRRALGMPAESDASPSAASALSSLAGATRASSKGSSPWNSSSGTPGSASEDDATCDSSPDAKCSEESWSVSLDQLLVSSLDQQKLQSVLSSLIPKCDIATMLQEVKAQVKSKEDTYFVVLHKEEGAGLGFSVAGGIDLEQKSVTVHRVFSKGVASQEGTIHRGDLVLSINGKSLASSVHGDVLNALHQARLHKHAVVVLQKGKDKANNFSRPETEATGRKCVGSGKDVAMEIGTDPNLDMNDVICVELLKTSAGLGFSLDGGKASIAGDRPLLVKRIFKGGAAEQAGKIETGDEILAVSGKSLLGLMHYDAWNIIKSVPEGPVQLLIRKPRTS</sequence>
<evidence type="ECO:0000256" key="2">
    <source>
        <dbReference type="ARBA" id="ARBA00022514"/>
    </source>
</evidence>
<evidence type="ECO:0000313" key="10">
    <source>
        <dbReference type="EMBL" id="NWX91862.1"/>
    </source>
</evidence>
<dbReference type="GO" id="GO:0006935">
    <property type="term" value="P:chemotaxis"/>
    <property type="evidence" value="ECO:0007669"/>
    <property type="project" value="UniProtKB-KW"/>
</dbReference>
<evidence type="ECO:0000313" key="11">
    <source>
        <dbReference type="Proteomes" id="UP000538817"/>
    </source>
</evidence>
<proteinExistence type="predicted"/>
<feature type="non-terminal residue" evidence="10">
    <location>
        <position position="375"/>
    </location>
</feature>
<dbReference type="Pfam" id="PF00595">
    <property type="entry name" value="PDZ"/>
    <property type="match status" value="2"/>
</dbReference>
<dbReference type="CDD" id="cd06762">
    <property type="entry name" value="PDZ6_PDZD2-PDZ3_hPro-IL-16-like"/>
    <property type="match status" value="1"/>
</dbReference>
<feature type="compositionally biased region" description="Low complexity" evidence="8">
    <location>
        <begin position="51"/>
        <end position="89"/>
    </location>
</feature>
<keyword evidence="7" id="KW-0539">Nucleus</keyword>
<dbReference type="PANTHER" id="PTHR11324">
    <property type="entry name" value="IL16-RELATED"/>
    <property type="match status" value="1"/>
</dbReference>
<gene>
    <name evidence="10" type="primary">Pdzd2_0</name>
    <name evidence="7" type="synonym">IL16</name>
    <name evidence="10" type="ORF">NOTPEN_R02487</name>
</gene>
<keyword evidence="1 7" id="KW-0145">Chemotaxis</keyword>
<evidence type="ECO:0000256" key="4">
    <source>
        <dbReference type="ARBA" id="ARBA00023015"/>
    </source>
</evidence>
<keyword evidence="4" id="KW-0805">Transcription regulation</keyword>
<comment type="subunit">
    <text evidence="7">Homotetramer.</text>
</comment>
<dbReference type="InterPro" id="IPR001478">
    <property type="entry name" value="PDZ"/>
</dbReference>
<dbReference type="Proteomes" id="UP000538817">
    <property type="component" value="Unassembled WGS sequence"/>
</dbReference>
<dbReference type="AlphaFoldDB" id="A0A7K7A6R1"/>
<dbReference type="GO" id="GO:0005125">
    <property type="term" value="F:cytokine activity"/>
    <property type="evidence" value="ECO:0007669"/>
    <property type="project" value="UniProtKB-KW"/>
</dbReference>
<feature type="non-terminal residue" evidence="10">
    <location>
        <position position="1"/>
    </location>
</feature>
<evidence type="ECO:0000256" key="8">
    <source>
        <dbReference type="SAM" id="MobiDB-lite"/>
    </source>
</evidence>
<dbReference type="CDD" id="cd06763">
    <property type="entry name" value="PDZ7_PDZD2-PDZ4_hPro-IL-16-like"/>
    <property type="match status" value="1"/>
</dbReference>
<accession>A0A7K7A6R1</accession>
<evidence type="ECO:0000259" key="9">
    <source>
        <dbReference type="PROSITE" id="PS50106"/>
    </source>
</evidence>
<keyword evidence="7" id="KW-0963">Cytoplasm</keyword>
<evidence type="ECO:0000256" key="3">
    <source>
        <dbReference type="ARBA" id="ARBA00022525"/>
    </source>
</evidence>
<organism evidence="10 11">
    <name type="scientific">Nothoprocta pentlandii</name>
    <dbReference type="NCBI Taxonomy" id="2585814"/>
    <lineage>
        <taxon>Eukaryota</taxon>
        <taxon>Metazoa</taxon>
        <taxon>Chordata</taxon>
        <taxon>Craniata</taxon>
        <taxon>Vertebrata</taxon>
        <taxon>Euteleostomi</taxon>
        <taxon>Archelosauria</taxon>
        <taxon>Archosauria</taxon>
        <taxon>Dinosauria</taxon>
        <taxon>Saurischia</taxon>
        <taxon>Theropoda</taxon>
        <taxon>Coelurosauria</taxon>
        <taxon>Aves</taxon>
        <taxon>Palaeognathae</taxon>
        <taxon>Tinamiformes</taxon>
        <taxon>Tinamidae</taxon>
        <taxon>Nothoprocta</taxon>
    </lineage>
</organism>
<dbReference type="GO" id="GO:0005634">
    <property type="term" value="C:nucleus"/>
    <property type="evidence" value="ECO:0007669"/>
    <property type="project" value="UniProtKB-SubCell"/>
</dbReference>
<dbReference type="PANTHER" id="PTHR11324:SF16">
    <property type="entry name" value="PDZ DOMAIN-CONTAINING PROTEIN 2"/>
    <property type="match status" value="1"/>
</dbReference>
<feature type="domain" description="PDZ" evidence="9">
    <location>
        <begin position="159"/>
        <end position="231"/>
    </location>
</feature>
<comment type="caution">
    <text evidence="10">The sequence shown here is derived from an EMBL/GenBank/DDBJ whole genome shotgun (WGS) entry which is preliminary data.</text>
</comment>
<comment type="subcellular location">
    <subcellularLocation>
        <location evidence="7">Cytoplasm</location>
    </subcellularLocation>
    <subcellularLocation>
        <location evidence="7">Nucleus</location>
    </subcellularLocation>
    <subcellularLocation>
        <location evidence="7">Secreted</location>
    </subcellularLocation>
</comment>
<dbReference type="GO" id="GO:0005615">
    <property type="term" value="C:extracellular space"/>
    <property type="evidence" value="ECO:0007669"/>
    <property type="project" value="UniProtKB-KW"/>
</dbReference>
<dbReference type="PRINTS" id="PR01931">
    <property type="entry name" value="INTRLEUKIN16"/>
</dbReference>
<keyword evidence="11" id="KW-1185">Reference proteome</keyword>
<dbReference type="InterPro" id="IPR036034">
    <property type="entry name" value="PDZ_sf"/>
</dbReference>
<dbReference type="PROSITE" id="PS50106">
    <property type="entry name" value="PDZ"/>
    <property type="match status" value="2"/>
</dbReference>
<dbReference type="SUPFAM" id="SSF50156">
    <property type="entry name" value="PDZ domain-like"/>
    <property type="match status" value="2"/>
</dbReference>
<evidence type="ECO:0000256" key="7">
    <source>
        <dbReference type="RuleBase" id="RU363135"/>
    </source>
</evidence>